<name>A0A1A5ZVB2_9TREE</name>
<dbReference type="GeneID" id="28971355"/>
<protein>
    <recommendedName>
        <fullName evidence="2">DUF4604 domain-containing protein</fullName>
    </recommendedName>
</protein>
<sequence>MSRKGGQGQGPTRQQYSSGLSYVANTPKFLQNFGQPSPSPSLDSTSASGPSRGGRRSERDIQGQSGREALPSRPKEGKWANGSDDEDAPNNRANRKANDEDGDEDDEDEDEDEDEWGETFGGGADGDGPQIVVLKEGRHLDEDEVKRIRRRAKGERSPSPPASNTPNDLKKQEEKEKKTSAIIPKSNTNKRKLVGNDRDQIEAEEEDKGSKKDGEEKKKKKAKKGMLSFNEAEGED</sequence>
<feature type="region of interest" description="Disordered" evidence="1">
    <location>
        <begin position="1"/>
        <end position="236"/>
    </location>
</feature>
<proteinExistence type="predicted"/>
<dbReference type="RefSeq" id="XP_018259588.1">
    <property type="nucleotide sequence ID" value="XM_018410920.1"/>
</dbReference>
<evidence type="ECO:0000256" key="1">
    <source>
        <dbReference type="SAM" id="MobiDB-lite"/>
    </source>
</evidence>
<feature type="compositionally biased region" description="Basic and acidic residues" evidence="1">
    <location>
        <begin position="135"/>
        <end position="146"/>
    </location>
</feature>
<gene>
    <name evidence="3" type="ORF">I303_07656</name>
    <name evidence="4" type="ORF">I303_107645</name>
</gene>
<evidence type="ECO:0000313" key="4">
    <source>
        <dbReference type="EMBL" id="WWC65031.1"/>
    </source>
</evidence>
<reference evidence="4" key="2">
    <citation type="submission" date="2013-07" db="EMBL/GenBank/DDBJ databases">
        <authorList>
            <consortium name="The Broad Institute Genome Sequencing Platform"/>
            <person name="Cuomo C."/>
            <person name="Litvintseva A."/>
            <person name="Chen Y."/>
            <person name="Heitman J."/>
            <person name="Sun S."/>
            <person name="Springer D."/>
            <person name="Dromer F."/>
            <person name="Young S.K."/>
            <person name="Zeng Q."/>
            <person name="Gargeya S."/>
            <person name="Fitzgerald M."/>
            <person name="Abouelleil A."/>
            <person name="Alvarado L."/>
            <person name="Berlin A.M."/>
            <person name="Chapman S.B."/>
            <person name="Dewar J."/>
            <person name="Goldberg J."/>
            <person name="Griggs A."/>
            <person name="Gujja S."/>
            <person name="Hansen M."/>
            <person name="Howarth C."/>
            <person name="Imamovic A."/>
            <person name="Larimer J."/>
            <person name="McCowan C."/>
            <person name="Murphy C."/>
            <person name="Pearson M."/>
            <person name="Priest M."/>
            <person name="Roberts A."/>
            <person name="Saif S."/>
            <person name="Shea T."/>
            <person name="Sykes S."/>
            <person name="Wortman J."/>
            <person name="Nusbaum C."/>
            <person name="Birren B."/>
        </authorList>
    </citation>
    <scope>NUCLEOTIDE SEQUENCE</scope>
    <source>
        <strain evidence="4">CBS 10117</strain>
    </source>
</reference>
<reference evidence="3" key="1">
    <citation type="submission" date="2013-07" db="EMBL/GenBank/DDBJ databases">
        <title>The Genome Sequence of Cryptococcus dejecticola CBS10117.</title>
        <authorList>
            <consortium name="The Broad Institute Genome Sequencing Platform"/>
            <person name="Cuomo C."/>
            <person name="Litvintseva A."/>
            <person name="Chen Y."/>
            <person name="Heitman J."/>
            <person name="Sun S."/>
            <person name="Springer D."/>
            <person name="Dromer F."/>
            <person name="Young S.K."/>
            <person name="Zeng Q."/>
            <person name="Gargeya S."/>
            <person name="Fitzgerald M."/>
            <person name="Abouelleil A."/>
            <person name="Alvarado L."/>
            <person name="Berlin A.M."/>
            <person name="Chapman S.B."/>
            <person name="Dewar J."/>
            <person name="Goldberg J."/>
            <person name="Griggs A."/>
            <person name="Gujja S."/>
            <person name="Hansen M."/>
            <person name="Howarth C."/>
            <person name="Imamovic A."/>
            <person name="Larimer J."/>
            <person name="McCowan C."/>
            <person name="Murphy C."/>
            <person name="Pearson M."/>
            <person name="Priest M."/>
            <person name="Roberts A."/>
            <person name="Saif S."/>
            <person name="Shea T."/>
            <person name="Sykes S."/>
            <person name="Wortman J."/>
            <person name="Nusbaum C."/>
            <person name="Birren B."/>
        </authorList>
    </citation>
    <scope>NUCLEOTIDE SEQUENCE [LARGE SCALE GENOMIC DNA]</scope>
    <source>
        <strain evidence="3">CBS 10117</strain>
    </source>
</reference>
<accession>A0A1A5ZVB2</accession>
<feature type="compositionally biased region" description="Polar residues" evidence="1">
    <location>
        <begin position="10"/>
        <end position="35"/>
    </location>
</feature>
<evidence type="ECO:0000313" key="3">
    <source>
        <dbReference type="EMBL" id="OBR81746.1"/>
    </source>
</evidence>
<dbReference type="Pfam" id="PF15377">
    <property type="entry name" value="DUF4604"/>
    <property type="match status" value="1"/>
</dbReference>
<dbReference type="VEuPathDB" id="FungiDB:I303_07656"/>
<feature type="compositionally biased region" description="Low complexity" evidence="1">
    <location>
        <begin position="40"/>
        <end position="50"/>
    </location>
</feature>
<feature type="compositionally biased region" description="Acidic residues" evidence="1">
    <location>
        <begin position="100"/>
        <end position="117"/>
    </location>
</feature>
<dbReference type="EMBL" id="CP144539">
    <property type="protein sequence ID" value="WWC65031.1"/>
    <property type="molecule type" value="Genomic_DNA"/>
</dbReference>
<feature type="compositionally biased region" description="Basic and acidic residues" evidence="1">
    <location>
        <begin position="168"/>
        <end position="179"/>
    </location>
</feature>
<keyword evidence="5" id="KW-1185">Reference proteome</keyword>
<evidence type="ECO:0000313" key="5">
    <source>
        <dbReference type="Proteomes" id="UP000078595"/>
    </source>
</evidence>
<dbReference type="OrthoDB" id="2553298at2759"/>
<organism evidence="3">
    <name type="scientific">Kwoniella dejecticola CBS 10117</name>
    <dbReference type="NCBI Taxonomy" id="1296121"/>
    <lineage>
        <taxon>Eukaryota</taxon>
        <taxon>Fungi</taxon>
        <taxon>Dikarya</taxon>
        <taxon>Basidiomycota</taxon>
        <taxon>Agaricomycotina</taxon>
        <taxon>Tremellomycetes</taxon>
        <taxon>Tremellales</taxon>
        <taxon>Cryptococcaceae</taxon>
        <taxon>Kwoniella</taxon>
    </lineage>
</organism>
<dbReference type="Proteomes" id="UP000078595">
    <property type="component" value="Chromosome 10"/>
</dbReference>
<dbReference type="KEGG" id="kdj:28971355"/>
<evidence type="ECO:0000259" key="2">
    <source>
        <dbReference type="Pfam" id="PF15377"/>
    </source>
</evidence>
<reference evidence="4" key="3">
    <citation type="submission" date="2024-02" db="EMBL/GenBank/DDBJ databases">
        <title>Comparative genomics of Cryptococcus and Kwoniella reveals pathogenesis evolution and contrasting modes of karyotype evolution via chromosome fusion or intercentromeric recombination.</title>
        <authorList>
            <person name="Coelho M.A."/>
            <person name="David-Palma M."/>
            <person name="Shea T."/>
            <person name="Bowers K."/>
            <person name="McGinley-Smith S."/>
            <person name="Mohammad A.W."/>
            <person name="Gnirke A."/>
            <person name="Yurkov A.M."/>
            <person name="Nowrousian M."/>
            <person name="Sun S."/>
            <person name="Cuomo C.A."/>
            <person name="Heitman J."/>
        </authorList>
    </citation>
    <scope>NUCLEOTIDE SEQUENCE</scope>
    <source>
        <strain evidence="4">CBS 10117</strain>
    </source>
</reference>
<feature type="compositionally biased region" description="Basic and acidic residues" evidence="1">
    <location>
        <begin position="208"/>
        <end position="217"/>
    </location>
</feature>
<dbReference type="EMBL" id="KI894036">
    <property type="protein sequence ID" value="OBR81746.1"/>
    <property type="molecule type" value="Genomic_DNA"/>
</dbReference>
<dbReference type="InterPro" id="IPR027911">
    <property type="entry name" value="DUF4604"/>
</dbReference>
<feature type="domain" description="DUF4604" evidence="2">
    <location>
        <begin position="19"/>
        <end position="233"/>
    </location>
</feature>
<dbReference type="AlphaFoldDB" id="A0A1A5ZVB2"/>